<dbReference type="InterPro" id="IPR051068">
    <property type="entry name" value="MFS_Domain-Containing_Protein"/>
</dbReference>
<dbReference type="STRING" id="27342.A0A0H2RD06"/>
<sequence length="522" mass="57016">MSTTAHEQRFEDVHGISDAVSVMTTSLSKKSDGAQTREEEVVNISGEVENRLEQEQIDEGVILEDEFKLHVNPSLIIIICTNILMQISFFVVVSSSSAYAAHLGGSATFSGLVIGIPAAVSGASLLPFMKYDKGQYAFPLHFACASLALGSLLYGLAYKTKFLYLILLGRMVQGLGYTYFMHCKRYCSDSRIVGVRRRTLLAGWLVVGQGLGLSAGPFIGGLLSKIGFSNDVFNGYSAPGWVMFVVFLIHWAIVTLYFKDPPREETARQDFELSPRPSSSRIGNALRQLNKRQWGVIATMCWFALANFFMLGAWEANIPVFTSSHPSMPSAGLTSRSPFNATSFLYELSPRDLHRFSSLPFHWSPFAAGNFLALGGITIFPFLLLNMLFSRRTQDRHILALGSGLGFSGLLIALALFASQPAHGTLTYGSFFICWFLVALGFNLATTCTLSLLSKQLPPSWNGLTSLAIQYCNNLGRVCGAVWGGSGVKVGMINYVGLEIAIVGIGAVMFTTLWKELKTKTG</sequence>
<dbReference type="Proteomes" id="UP000053477">
    <property type="component" value="Unassembled WGS sequence"/>
</dbReference>
<dbReference type="InterPro" id="IPR011701">
    <property type="entry name" value="MFS"/>
</dbReference>
<keyword evidence="3 5" id="KW-1133">Transmembrane helix</keyword>
<dbReference type="PANTHER" id="PTHR23510:SF64">
    <property type="entry name" value="INNER MEMBRANE TRANSPORT PROTEIN YAJR"/>
    <property type="match status" value="1"/>
</dbReference>
<feature type="transmembrane region" description="Helical" evidence="5">
    <location>
        <begin position="240"/>
        <end position="258"/>
    </location>
</feature>
<dbReference type="SUPFAM" id="SSF103473">
    <property type="entry name" value="MFS general substrate transporter"/>
    <property type="match status" value="1"/>
</dbReference>
<evidence type="ECO:0000256" key="3">
    <source>
        <dbReference type="ARBA" id="ARBA00022989"/>
    </source>
</evidence>
<feature type="transmembrane region" description="Helical" evidence="5">
    <location>
        <begin position="398"/>
        <end position="418"/>
    </location>
</feature>
<protein>
    <submittedName>
        <fullName evidence="6">MFS general substrate transporter</fullName>
    </submittedName>
</protein>
<feature type="transmembrane region" description="Helical" evidence="5">
    <location>
        <begin position="366"/>
        <end position="386"/>
    </location>
</feature>
<feature type="transmembrane region" description="Helical" evidence="5">
    <location>
        <begin position="136"/>
        <end position="156"/>
    </location>
</feature>
<gene>
    <name evidence="6" type="ORF">SCHPADRAFT_907566</name>
</gene>
<proteinExistence type="predicted"/>
<reference evidence="6 7" key="1">
    <citation type="submission" date="2015-04" db="EMBL/GenBank/DDBJ databases">
        <title>Complete genome sequence of Schizopora paradoxa KUC8140, a cosmopolitan wood degrader in East Asia.</title>
        <authorList>
            <consortium name="DOE Joint Genome Institute"/>
            <person name="Min B."/>
            <person name="Park H."/>
            <person name="Jang Y."/>
            <person name="Kim J.-J."/>
            <person name="Kim K.H."/>
            <person name="Pangilinan J."/>
            <person name="Lipzen A."/>
            <person name="Riley R."/>
            <person name="Grigoriev I.V."/>
            <person name="Spatafora J.W."/>
            <person name="Choi I.-G."/>
        </authorList>
    </citation>
    <scope>NUCLEOTIDE SEQUENCE [LARGE SCALE GENOMIC DNA]</scope>
    <source>
        <strain evidence="6 7">KUC8140</strain>
    </source>
</reference>
<evidence type="ECO:0000256" key="5">
    <source>
        <dbReference type="SAM" id="Phobius"/>
    </source>
</evidence>
<comment type="subcellular location">
    <subcellularLocation>
        <location evidence="1">Membrane</location>
        <topology evidence="1">Multi-pass membrane protein</topology>
    </subcellularLocation>
</comment>
<evidence type="ECO:0000313" key="7">
    <source>
        <dbReference type="Proteomes" id="UP000053477"/>
    </source>
</evidence>
<feature type="transmembrane region" description="Helical" evidence="5">
    <location>
        <begin position="162"/>
        <end position="180"/>
    </location>
</feature>
<evidence type="ECO:0000256" key="2">
    <source>
        <dbReference type="ARBA" id="ARBA00022692"/>
    </source>
</evidence>
<feature type="transmembrane region" description="Helical" evidence="5">
    <location>
        <begin position="75"/>
        <end position="101"/>
    </location>
</feature>
<dbReference type="FunCoup" id="A0A0H2RD06">
    <property type="interactions" value="62"/>
</dbReference>
<dbReference type="EMBL" id="KQ086048">
    <property type="protein sequence ID" value="KLO09679.1"/>
    <property type="molecule type" value="Genomic_DNA"/>
</dbReference>
<dbReference type="AlphaFoldDB" id="A0A0H2RD06"/>
<evidence type="ECO:0000256" key="4">
    <source>
        <dbReference type="ARBA" id="ARBA00023136"/>
    </source>
</evidence>
<evidence type="ECO:0000256" key="1">
    <source>
        <dbReference type="ARBA" id="ARBA00004141"/>
    </source>
</evidence>
<feature type="transmembrane region" description="Helical" evidence="5">
    <location>
        <begin position="495"/>
        <end position="514"/>
    </location>
</feature>
<keyword evidence="7" id="KW-1185">Reference proteome</keyword>
<name>A0A0H2RD06_9AGAM</name>
<keyword evidence="2 5" id="KW-0812">Transmembrane</keyword>
<dbReference type="Pfam" id="PF07690">
    <property type="entry name" value="MFS_1"/>
    <property type="match status" value="1"/>
</dbReference>
<feature type="transmembrane region" description="Helical" evidence="5">
    <location>
        <begin position="107"/>
        <end position="129"/>
    </location>
</feature>
<dbReference type="PANTHER" id="PTHR23510">
    <property type="entry name" value="INNER MEMBRANE TRANSPORT PROTEIN YAJR"/>
    <property type="match status" value="1"/>
</dbReference>
<feature type="transmembrane region" description="Helical" evidence="5">
    <location>
        <begin position="294"/>
        <end position="314"/>
    </location>
</feature>
<dbReference type="Gene3D" id="1.20.1250.20">
    <property type="entry name" value="MFS general substrate transporter like domains"/>
    <property type="match status" value="1"/>
</dbReference>
<dbReference type="GO" id="GO:0022857">
    <property type="term" value="F:transmembrane transporter activity"/>
    <property type="evidence" value="ECO:0007669"/>
    <property type="project" value="InterPro"/>
</dbReference>
<keyword evidence="4 5" id="KW-0472">Membrane</keyword>
<feature type="transmembrane region" description="Helical" evidence="5">
    <location>
        <begin position="201"/>
        <end position="220"/>
    </location>
</feature>
<dbReference type="GO" id="GO:0016020">
    <property type="term" value="C:membrane"/>
    <property type="evidence" value="ECO:0007669"/>
    <property type="project" value="UniProtKB-SubCell"/>
</dbReference>
<feature type="transmembrane region" description="Helical" evidence="5">
    <location>
        <begin position="430"/>
        <end position="453"/>
    </location>
</feature>
<accession>A0A0H2RD06</accession>
<dbReference type="InParanoid" id="A0A0H2RD06"/>
<evidence type="ECO:0000313" key="6">
    <source>
        <dbReference type="EMBL" id="KLO09679.1"/>
    </source>
</evidence>
<dbReference type="OrthoDB" id="2015447at2759"/>
<organism evidence="6 7">
    <name type="scientific">Schizopora paradoxa</name>
    <dbReference type="NCBI Taxonomy" id="27342"/>
    <lineage>
        <taxon>Eukaryota</taxon>
        <taxon>Fungi</taxon>
        <taxon>Dikarya</taxon>
        <taxon>Basidiomycota</taxon>
        <taxon>Agaricomycotina</taxon>
        <taxon>Agaricomycetes</taxon>
        <taxon>Hymenochaetales</taxon>
        <taxon>Schizoporaceae</taxon>
        <taxon>Schizopora</taxon>
    </lineage>
</organism>
<dbReference type="InterPro" id="IPR036259">
    <property type="entry name" value="MFS_trans_sf"/>
</dbReference>